<keyword evidence="2" id="KW-1185">Reference proteome</keyword>
<evidence type="ECO:0000313" key="1">
    <source>
        <dbReference type="EMBL" id="CAG7591742.1"/>
    </source>
</evidence>
<protein>
    <submittedName>
        <fullName evidence="1">Uncharacterized protein</fullName>
    </submittedName>
</protein>
<gene>
    <name evidence="1" type="ORF">MHYMCMPASI_00475</name>
</gene>
<reference evidence="1" key="1">
    <citation type="submission" date="2021-06" db="EMBL/GenBank/DDBJ databases">
        <authorList>
            <person name="Nardi T."/>
            <person name="Nardi T."/>
        </authorList>
    </citation>
    <scope>NUCLEOTIDE SEQUENCE</scope>
</reference>
<name>A0A8S4C1K0_9ACAR</name>
<evidence type="ECO:0000313" key="2">
    <source>
        <dbReference type="Proteomes" id="UP000837675"/>
    </source>
</evidence>
<comment type="caution">
    <text evidence="1">The sequence shown here is derived from an EMBL/GenBank/DDBJ whole genome shotgun (WGS) entry which is preliminary data.</text>
</comment>
<dbReference type="AlphaFoldDB" id="A0A8S4C1K0"/>
<organism evidence="1 2">
    <name type="scientific">Hyalomma marginatum</name>
    <dbReference type="NCBI Taxonomy" id="34627"/>
    <lineage>
        <taxon>Eukaryota</taxon>
        <taxon>Metazoa</taxon>
        <taxon>Ecdysozoa</taxon>
        <taxon>Arthropoda</taxon>
        <taxon>Chelicerata</taxon>
        <taxon>Arachnida</taxon>
        <taxon>Acari</taxon>
        <taxon>Parasitiformes</taxon>
        <taxon>Ixodida</taxon>
        <taxon>Ixodoidea</taxon>
        <taxon>Ixodidae</taxon>
        <taxon>Hyalomminae</taxon>
        <taxon>Hyalomma</taxon>
    </lineage>
</organism>
<proteinExistence type="predicted"/>
<accession>A0A8S4C1K0</accession>
<sequence length="100" mass="11600">MGSLLIRLEAEQEIKEQQALQFKMRMLLISLANWFIALRNQLGYDDYSNEAKNLEFTFLQGLYETVSANLQSLGYPKRDFDPDDFGGSNNIYDNQAHFPE</sequence>
<dbReference type="EMBL" id="CAJVAF010000214">
    <property type="protein sequence ID" value="CAG7591742.1"/>
    <property type="molecule type" value="Genomic_DNA"/>
</dbReference>
<dbReference type="Proteomes" id="UP000837675">
    <property type="component" value="Unassembled WGS sequence"/>
</dbReference>